<evidence type="ECO:0000313" key="2">
    <source>
        <dbReference type="EMBL" id="KAF5324165.1"/>
    </source>
</evidence>
<evidence type="ECO:0000256" key="1">
    <source>
        <dbReference type="SAM" id="SignalP"/>
    </source>
</evidence>
<proteinExistence type="predicted"/>
<dbReference type="PANTHER" id="PTHR38123">
    <property type="entry name" value="CELL WALL SERINE-THREONINE-RICH GALACTOMANNOPROTEIN MP1 (AFU_ORTHOLOGUE AFUA_4G03240)"/>
    <property type="match status" value="1"/>
</dbReference>
<dbReference type="PANTHER" id="PTHR38123:SF1">
    <property type="entry name" value="HYDROPHOBIC SURFACE BINDING PROTEIN"/>
    <property type="match status" value="1"/>
</dbReference>
<evidence type="ECO:0008006" key="4">
    <source>
        <dbReference type="Google" id="ProtNLM"/>
    </source>
</evidence>
<name>A0A8H5BIZ4_9AGAR</name>
<reference evidence="2 3" key="1">
    <citation type="journal article" date="2020" name="ISME J.">
        <title>Uncovering the hidden diversity of litter-decomposition mechanisms in mushroom-forming fungi.</title>
        <authorList>
            <person name="Floudas D."/>
            <person name="Bentzer J."/>
            <person name="Ahren D."/>
            <person name="Johansson T."/>
            <person name="Persson P."/>
            <person name="Tunlid A."/>
        </authorList>
    </citation>
    <scope>NUCLEOTIDE SEQUENCE [LARGE SCALE GENOMIC DNA]</scope>
    <source>
        <strain evidence="2 3">CBS 101986</strain>
    </source>
</reference>
<feature type="chain" id="PRO_5034117413" description="Hydrophobic surface binding protein" evidence="1">
    <location>
        <begin position="24"/>
        <end position="183"/>
    </location>
</feature>
<dbReference type="OrthoDB" id="3485059at2759"/>
<evidence type="ECO:0000313" key="3">
    <source>
        <dbReference type="Proteomes" id="UP000567179"/>
    </source>
</evidence>
<gene>
    <name evidence="2" type="ORF">D9619_011329</name>
</gene>
<dbReference type="InterPro" id="IPR021054">
    <property type="entry name" value="Cell_wall_mannoprotein_1"/>
</dbReference>
<comment type="caution">
    <text evidence="2">The sequence shown here is derived from an EMBL/GenBank/DDBJ whole genome shotgun (WGS) entry which is preliminary data.</text>
</comment>
<dbReference type="Gene3D" id="1.20.1280.140">
    <property type="match status" value="1"/>
</dbReference>
<keyword evidence="3" id="KW-1185">Reference proteome</keyword>
<dbReference type="GO" id="GO:0005576">
    <property type="term" value="C:extracellular region"/>
    <property type="evidence" value="ECO:0007669"/>
    <property type="project" value="TreeGrafter"/>
</dbReference>
<accession>A0A8H5BIZ4</accession>
<dbReference type="EMBL" id="JAACJJ010000016">
    <property type="protein sequence ID" value="KAF5324165.1"/>
    <property type="molecule type" value="Genomic_DNA"/>
</dbReference>
<dbReference type="AlphaFoldDB" id="A0A8H5BIZ4"/>
<dbReference type="Proteomes" id="UP000567179">
    <property type="component" value="Unassembled WGS sequence"/>
</dbReference>
<keyword evidence="1" id="KW-0732">Signal</keyword>
<feature type="signal peptide" evidence="1">
    <location>
        <begin position="1"/>
        <end position="23"/>
    </location>
</feature>
<organism evidence="2 3">
    <name type="scientific">Psilocybe cf. subviscida</name>
    <dbReference type="NCBI Taxonomy" id="2480587"/>
    <lineage>
        <taxon>Eukaryota</taxon>
        <taxon>Fungi</taxon>
        <taxon>Dikarya</taxon>
        <taxon>Basidiomycota</taxon>
        <taxon>Agaricomycotina</taxon>
        <taxon>Agaricomycetes</taxon>
        <taxon>Agaricomycetidae</taxon>
        <taxon>Agaricales</taxon>
        <taxon>Agaricineae</taxon>
        <taxon>Strophariaceae</taxon>
        <taxon>Psilocybe</taxon>
    </lineage>
</organism>
<dbReference type="Pfam" id="PF12296">
    <property type="entry name" value="HsbA"/>
    <property type="match status" value="1"/>
</dbReference>
<sequence>MQLSTMKFTSTFALVACAVAAQASTVAQVLTDIGAINAGVTSLNNKVLAFPLTGGTLANALAIHNAAGALVSTINTATIDTTSITPLPLSLDDGTSIIDAVDALKPTILSALTGIVTVKPAFAALPVGGIPALVKSDLSNLSAATTAFEDALIASAPAEILSRANDIQSTINAAFATAISAYA</sequence>
<protein>
    <recommendedName>
        <fullName evidence="4">Hydrophobic surface binding protein</fullName>
    </recommendedName>
</protein>